<keyword evidence="7 9" id="KW-1133">Transmembrane helix</keyword>
<feature type="transmembrane region" description="Helical" evidence="9">
    <location>
        <begin position="143"/>
        <end position="163"/>
    </location>
</feature>
<keyword evidence="3" id="KW-0813">Transport</keyword>
<dbReference type="Pfam" id="PF05525">
    <property type="entry name" value="Branch_AA_trans"/>
    <property type="match status" value="1"/>
</dbReference>
<feature type="transmembrane region" description="Helical" evidence="9">
    <location>
        <begin position="38"/>
        <end position="61"/>
    </location>
</feature>
<reference evidence="10 11" key="1">
    <citation type="submission" date="2019-02" db="EMBL/GenBank/DDBJ databases">
        <title>Genomic Encyclopedia of Type Strains, Phase IV (KMG-IV): sequencing the most valuable type-strain genomes for metagenomic binning, comparative biology and taxonomic classification.</title>
        <authorList>
            <person name="Goeker M."/>
        </authorList>
    </citation>
    <scope>NUCLEOTIDE SEQUENCE [LARGE SCALE GENOMIC DNA]</scope>
    <source>
        <strain evidence="10 11">DSM 17196</strain>
    </source>
</reference>
<keyword evidence="8 9" id="KW-0472">Membrane</keyword>
<dbReference type="GO" id="GO:0015188">
    <property type="term" value="F:L-isoleucine transmembrane transporter activity"/>
    <property type="evidence" value="ECO:0007669"/>
    <property type="project" value="TreeGrafter"/>
</dbReference>
<evidence type="ECO:0000256" key="8">
    <source>
        <dbReference type="ARBA" id="ARBA00023136"/>
    </source>
</evidence>
<proteinExistence type="inferred from homology"/>
<dbReference type="GO" id="GO:0005304">
    <property type="term" value="F:L-valine transmembrane transporter activity"/>
    <property type="evidence" value="ECO:0007669"/>
    <property type="project" value="TreeGrafter"/>
</dbReference>
<evidence type="ECO:0000313" key="10">
    <source>
        <dbReference type="EMBL" id="RZS99562.1"/>
    </source>
</evidence>
<evidence type="ECO:0000256" key="1">
    <source>
        <dbReference type="ARBA" id="ARBA00004651"/>
    </source>
</evidence>
<dbReference type="GO" id="GO:0015820">
    <property type="term" value="P:L-leucine transport"/>
    <property type="evidence" value="ECO:0007669"/>
    <property type="project" value="TreeGrafter"/>
</dbReference>
<gene>
    <name evidence="10" type="ORF">EV197_0784</name>
</gene>
<feature type="transmembrane region" description="Helical" evidence="9">
    <location>
        <begin position="362"/>
        <end position="382"/>
    </location>
</feature>
<organism evidence="10 11">
    <name type="scientific">Aquimarina brevivitae</name>
    <dbReference type="NCBI Taxonomy" id="323412"/>
    <lineage>
        <taxon>Bacteria</taxon>
        <taxon>Pseudomonadati</taxon>
        <taxon>Bacteroidota</taxon>
        <taxon>Flavobacteriia</taxon>
        <taxon>Flavobacteriales</taxon>
        <taxon>Flavobacteriaceae</taxon>
        <taxon>Aquimarina</taxon>
    </lineage>
</organism>
<comment type="similarity">
    <text evidence="2">Belongs to the branched chain amino acid transporter family.</text>
</comment>
<keyword evidence="4" id="KW-1003">Cell membrane</keyword>
<dbReference type="InterPro" id="IPR004685">
    <property type="entry name" value="Brnchd-chn_aa_trnsp_Livcs"/>
</dbReference>
<keyword evidence="5 9" id="KW-0812">Transmembrane</keyword>
<protein>
    <submittedName>
        <fullName evidence="10">LIVCS family branched-chain amino acid:cation transporter</fullName>
    </submittedName>
</protein>
<keyword evidence="11" id="KW-1185">Reference proteome</keyword>
<evidence type="ECO:0000256" key="7">
    <source>
        <dbReference type="ARBA" id="ARBA00022989"/>
    </source>
</evidence>
<dbReference type="OrthoDB" id="9783920at2"/>
<dbReference type="EMBL" id="SGXE01000001">
    <property type="protein sequence ID" value="RZS99562.1"/>
    <property type="molecule type" value="Genomic_DNA"/>
</dbReference>
<feature type="transmembrane region" description="Helical" evidence="9">
    <location>
        <begin position="183"/>
        <end position="205"/>
    </location>
</feature>
<evidence type="ECO:0000313" key="11">
    <source>
        <dbReference type="Proteomes" id="UP000292262"/>
    </source>
</evidence>
<dbReference type="GO" id="GO:0015818">
    <property type="term" value="P:isoleucine transport"/>
    <property type="evidence" value="ECO:0007669"/>
    <property type="project" value="TreeGrafter"/>
</dbReference>
<name>A0A4Q7PKR8_9FLAO</name>
<feature type="transmembrane region" description="Helical" evidence="9">
    <location>
        <begin position="73"/>
        <end position="93"/>
    </location>
</feature>
<evidence type="ECO:0000256" key="2">
    <source>
        <dbReference type="ARBA" id="ARBA00008540"/>
    </source>
</evidence>
<evidence type="ECO:0000256" key="9">
    <source>
        <dbReference type="SAM" id="Phobius"/>
    </source>
</evidence>
<dbReference type="PANTHER" id="PTHR30588:SF0">
    <property type="entry name" value="BRANCHED-CHAIN AMINO ACID PERMEASE BRNQ"/>
    <property type="match status" value="1"/>
</dbReference>
<evidence type="ECO:0000256" key="4">
    <source>
        <dbReference type="ARBA" id="ARBA00022475"/>
    </source>
</evidence>
<feature type="transmembrane region" description="Helical" evidence="9">
    <location>
        <begin position="7"/>
        <end position="26"/>
    </location>
</feature>
<comment type="caution">
    <text evidence="10">The sequence shown here is derived from an EMBL/GenBank/DDBJ whole genome shotgun (WGS) entry which is preliminary data.</text>
</comment>
<dbReference type="GO" id="GO:0015190">
    <property type="term" value="F:L-leucine transmembrane transporter activity"/>
    <property type="evidence" value="ECO:0007669"/>
    <property type="project" value="TreeGrafter"/>
</dbReference>
<evidence type="ECO:0000256" key="6">
    <source>
        <dbReference type="ARBA" id="ARBA00022970"/>
    </source>
</evidence>
<dbReference type="GO" id="GO:0005886">
    <property type="term" value="C:plasma membrane"/>
    <property type="evidence" value="ECO:0007669"/>
    <property type="project" value="UniProtKB-SubCell"/>
</dbReference>
<dbReference type="AlphaFoldDB" id="A0A4Q7PKR8"/>
<feature type="transmembrane region" description="Helical" evidence="9">
    <location>
        <begin position="271"/>
        <end position="293"/>
    </location>
</feature>
<feature type="transmembrane region" description="Helical" evidence="9">
    <location>
        <begin position="217"/>
        <end position="238"/>
    </location>
</feature>
<evidence type="ECO:0000256" key="5">
    <source>
        <dbReference type="ARBA" id="ARBA00022692"/>
    </source>
</evidence>
<sequence>MRLNKETFVAGFALFSMFFGAGNLMLPPFLGHEAGDQWNWVTFGFIISAVIIPILGIVAHAKIQGTMFDFGKKVSPVFSYIYCFAVYAISIGLPSPRTASVTHEIAIQPYLDSGYLLTSSIYFALVLLFVLNRSKILDIIGKFLTPVILLTILSIIGIGLFTGPASTVVTDLEKPFVRGLFEGYQTFDAIGAVVIGGVIIVSLKLKGASDFKVNKALIIKSGCIAGLALLLVYTGLIYNGSIYSTWMEPNSSRIEVLSSLSIFTLGHIGKMFLGLLVSLACFTTAIGIVTGTADFVKGFFGDSDKAFKATAIIGCLLGVLMGQFDVNYIINIAVPALMLIYPVTIGLIFLNLVPHKYASPPIFKGVVAIILLFSIPDFLNSVGLAGVNTPFLKYIPLSSYNLGWFLPAIVIFVLLNILLRKGNQ</sequence>
<comment type="subcellular location">
    <subcellularLocation>
        <location evidence="1">Cell membrane</location>
        <topology evidence="1">Multi-pass membrane protein</topology>
    </subcellularLocation>
</comment>
<feature type="transmembrane region" description="Helical" evidence="9">
    <location>
        <begin position="402"/>
        <end position="419"/>
    </location>
</feature>
<dbReference type="RefSeq" id="WP_130285388.1">
    <property type="nucleotide sequence ID" value="NZ_SGXE01000001.1"/>
</dbReference>
<keyword evidence="6" id="KW-0029">Amino-acid transport</keyword>
<feature type="transmembrane region" description="Helical" evidence="9">
    <location>
        <begin position="113"/>
        <end position="131"/>
    </location>
</feature>
<dbReference type="Proteomes" id="UP000292262">
    <property type="component" value="Unassembled WGS sequence"/>
</dbReference>
<feature type="transmembrane region" description="Helical" evidence="9">
    <location>
        <begin position="328"/>
        <end position="350"/>
    </location>
</feature>
<dbReference type="NCBIfam" id="TIGR00796">
    <property type="entry name" value="livcs"/>
    <property type="match status" value="1"/>
</dbReference>
<accession>A0A4Q7PKR8</accession>
<dbReference type="PANTHER" id="PTHR30588">
    <property type="entry name" value="BRANCHED-CHAIN AMINO ACID TRANSPORT SYSTEM 2 CARRIER PROTEIN"/>
    <property type="match status" value="1"/>
</dbReference>
<evidence type="ECO:0000256" key="3">
    <source>
        <dbReference type="ARBA" id="ARBA00022448"/>
    </source>
</evidence>
<feature type="transmembrane region" description="Helical" evidence="9">
    <location>
        <begin position="305"/>
        <end position="322"/>
    </location>
</feature>